<dbReference type="SUPFAM" id="SSF53335">
    <property type="entry name" value="S-adenosyl-L-methionine-dependent methyltransferases"/>
    <property type="match status" value="1"/>
</dbReference>
<dbReference type="Gene3D" id="3.40.50.150">
    <property type="entry name" value="Vaccinia Virus protein VP39"/>
    <property type="match status" value="1"/>
</dbReference>
<comment type="function">
    <text evidence="6">Methylates the carboxyl group of the C-terminal leucine residue of protein phosphatase 2A catalytic subunits to form alpha-leucine ester residues.</text>
</comment>
<dbReference type="PANTHER" id="PTHR13600">
    <property type="entry name" value="LEUCINE CARBOXYL METHYLTRANSFERASE"/>
    <property type="match status" value="1"/>
</dbReference>
<dbReference type="InterPro" id="IPR016651">
    <property type="entry name" value="LCMT1"/>
</dbReference>
<keyword evidence="9" id="KW-1185">Reference proteome</keyword>
<comment type="similarity">
    <text evidence="2 6">Belongs to the methyltransferase superfamily. LCMT family.</text>
</comment>
<reference evidence="8 9" key="1">
    <citation type="journal article" date="2013" name="Curr. Biol.">
        <title>The Genome of the Foraminiferan Reticulomyxa filosa.</title>
        <authorList>
            <person name="Glockner G."/>
            <person name="Hulsmann N."/>
            <person name="Schleicher M."/>
            <person name="Noegel A.A."/>
            <person name="Eichinger L."/>
            <person name="Gallinger C."/>
            <person name="Pawlowski J."/>
            <person name="Sierra R."/>
            <person name="Euteneuer U."/>
            <person name="Pillet L."/>
            <person name="Moustafa A."/>
            <person name="Platzer M."/>
            <person name="Groth M."/>
            <person name="Szafranski K."/>
            <person name="Schliwa M."/>
        </authorList>
    </citation>
    <scope>NUCLEOTIDE SEQUENCE [LARGE SCALE GENOMIC DNA]</scope>
</reference>
<keyword evidence="4 6" id="KW-0808">Transferase</keyword>
<sequence length="252" mass="29385">MENPETVAATADDAILSKLCCVRTGYYKDPFVQAGYWARVAAFDEIIINFLESDVYNLGKPELKKCKQILSLGAGLDTTFWRLFLTHKELLHKSLHKYIEVDFQETTFRKMQLLSKNKGLFLENPDIFQTDDKPVLDMKHGAIFSNQYALIPGDLCEWDAIVKLWNEKFKKEIDLDYNSPTLILSECVFIYIPAKYSSYILDWCHRHFLSGCAIAIYEQILPNDGFGQQMIRNLRLRTLFIYSLIFKLSFFW</sequence>
<dbReference type="EMBL" id="ASPP01008498">
    <property type="protein sequence ID" value="ETO25482.1"/>
    <property type="molecule type" value="Genomic_DNA"/>
</dbReference>
<dbReference type="GO" id="GO:0018423">
    <property type="term" value="F:protein C-terminal leucine carboxyl O-methyltransferase activity"/>
    <property type="evidence" value="ECO:0007669"/>
    <property type="project" value="UniProtKB-EC"/>
</dbReference>
<evidence type="ECO:0000256" key="5">
    <source>
        <dbReference type="ARBA" id="ARBA00022691"/>
    </source>
</evidence>
<keyword evidence="3 6" id="KW-0489">Methyltransferase</keyword>
<evidence type="ECO:0000256" key="7">
    <source>
        <dbReference type="PIRSR" id="PIRSR016305-1"/>
    </source>
</evidence>
<protein>
    <recommendedName>
        <fullName evidence="6">Leucine carboxyl methyltransferase 1</fullName>
        <ecNumber evidence="6">2.1.1.233</ecNumber>
    </recommendedName>
</protein>
<comment type="caution">
    <text evidence="8">The sequence shown here is derived from an EMBL/GenBank/DDBJ whole genome shotgun (WGS) entry which is preliminary data.</text>
</comment>
<organism evidence="8 9">
    <name type="scientific">Reticulomyxa filosa</name>
    <dbReference type="NCBI Taxonomy" id="46433"/>
    <lineage>
        <taxon>Eukaryota</taxon>
        <taxon>Sar</taxon>
        <taxon>Rhizaria</taxon>
        <taxon>Retaria</taxon>
        <taxon>Foraminifera</taxon>
        <taxon>Monothalamids</taxon>
        <taxon>Reticulomyxidae</taxon>
        <taxon>Reticulomyxa</taxon>
    </lineage>
</organism>
<name>X6NJF8_RETFI</name>
<dbReference type="InterPro" id="IPR029063">
    <property type="entry name" value="SAM-dependent_MTases_sf"/>
</dbReference>
<evidence type="ECO:0000256" key="1">
    <source>
        <dbReference type="ARBA" id="ARBA00000724"/>
    </source>
</evidence>
<proteinExistence type="inferred from homology"/>
<keyword evidence="5 6" id="KW-0949">S-adenosyl-L-methionine</keyword>
<evidence type="ECO:0000256" key="4">
    <source>
        <dbReference type="ARBA" id="ARBA00022679"/>
    </source>
</evidence>
<feature type="binding site" evidence="7">
    <location>
        <begin position="154"/>
        <end position="155"/>
    </location>
    <ligand>
        <name>S-adenosyl-L-methionine</name>
        <dbReference type="ChEBI" id="CHEBI:59789"/>
    </ligand>
</feature>
<dbReference type="AlphaFoldDB" id="X6NJF8"/>
<dbReference type="InterPro" id="IPR007213">
    <property type="entry name" value="Ppm1/Ppm2/Tcmp"/>
</dbReference>
<feature type="binding site" evidence="7">
    <location>
        <position position="39"/>
    </location>
    <ligand>
        <name>S-adenosyl-L-methionine</name>
        <dbReference type="ChEBI" id="CHEBI:59789"/>
    </ligand>
</feature>
<dbReference type="PANTHER" id="PTHR13600:SF21">
    <property type="entry name" value="LEUCINE CARBOXYL METHYLTRANSFERASE 1"/>
    <property type="match status" value="1"/>
</dbReference>
<comment type="catalytic activity">
    <reaction evidence="1 6">
        <text>[phosphatase 2A protein]-C-terminal L-leucine + S-adenosyl-L-methionine = [phosphatase 2A protein]-C-terminal L-leucine methyl ester + S-adenosyl-L-homocysteine</text>
        <dbReference type="Rhea" id="RHEA:48544"/>
        <dbReference type="Rhea" id="RHEA-COMP:12134"/>
        <dbReference type="Rhea" id="RHEA-COMP:12135"/>
        <dbReference type="ChEBI" id="CHEBI:57856"/>
        <dbReference type="ChEBI" id="CHEBI:59789"/>
        <dbReference type="ChEBI" id="CHEBI:90516"/>
        <dbReference type="ChEBI" id="CHEBI:90517"/>
        <dbReference type="EC" id="2.1.1.233"/>
    </reaction>
</comment>
<gene>
    <name evidence="8" type="ORF">RFI_11655</name>
</gene>
<dbReference type="OrthoDB" id="203237at2759"/>
<dbReference type="Pfam" id="PF04072">
    <property type="entry name" value="LCM"/>
    <property type="match status" value="1"/>
</dbReference>
<feature type="binding site" evidence="7">
    <location>
        <position position="186"/>
    </location>
    <ligand>
        <name>S-adenosyl-L-methionine</name>
        <dbReference type="ChEBI" id="CHEBI:59789"/>
    </ligand>
</feature>
<dbReference type="Proteomes" id="UP000023152">
    <property type="component" value="Unassembled WGS sequence"/>
</dbReference>
<evidence type="ECO:0000313" key="8">
    <source>
        <dbReference type="EMBL" id="ETO25482.1"/>
    </source>
</evidence>
<dbReference type="GO" id="GO:0032259">
    <property type="term" value="P:methylation"/>
    <property type="evidence" value="ECO:0007669"/>
    <property type="project" value="UniProtKB-KW"/>
</dbReference>
<evidence type="ECO:0000313" key="9">
    <source>
        <dbReference type="Proteomes" id="UP000023152"/>
    </source>
</evidence>
<dbReference type="EC" id="2.1.1.233" evidence="6"/>
<accession>X6NJF8</accession>
<evidence type="ECO:0000256" key="3">
    <source>
        <dbReference type="ARBA" id="ARBA00022603"/>
    </source>
</evidence>
<evidence type="ECO:0000256" key="6">
    <source>
        <dbReference type="PIRNR" id="PIRNR016305"/>
    </source>
</evidence>
<feature type="binding site" evidence="7">
    <location>
        <position position="73"/>
    </location>
    <ligand>
        <name>S-adenosyl-L-methionine</name>
        <dbReference type="ChEBI" id="CHEBI:59789"/>
    </ligand>
</feature>
<evidence type="ECO:0000256" key="2">
    <source>
        <dbReference type="ARBA" id="ARBA00010703"/>
    </source>
</evidence>
<dbReference type="PIRSF" id="PIRSF016305">
    <property type="entry name" value="LCM_mtfrase"/>
    <property type="match status" value="1"/>
</dbReference>